<dbReference type="AlphaFoldDB" id="A0A150NWJ9"/>
<organism evidence="6 7">
    <name type="scientific">Streptococcus mitis</name>
    <dbReference type="NCBI Taxonomy" id="28037"/>
    <lineage>
        <taxon>Bacteria</taxon>
        <taxon>Bacillati</taxon>
        <taxon>Bacillota</taxon>
        <taxon>Bacilli</taxon>
        <taxon>Lactobacillales</taxon>
        <taxon>Streptococcaceae</taxon>
        <taxon>Streptococcus</taxon>
        <taxon>Streptococcus mitis group</taxon>
    </lineage>
</organism>
<evidence type="ECO:0000256" key="2">
    <source>
        <dbReference type="ARBA" id="ARBA00012895"/>
    </source>
</evidence>
<evidence type="ECO:0000256" key="1">
    <source>
        <dbReference type="ARBA" id="ARBA00000185"/>
    </source>
</evidence>
<name>A0A150NWJ9_STRMT</name>
<dbReference type="GO" id="GO:0005524">
    <property type="term" value="F:ATP binding"/>
    <property type="evidence" value="ECO:0007669"/>
    <property type="project" value="InterPro"/>
</dbReference>
<dbReference type="EMBL" id="LROU01000026">
    <property type="protein sequence ID" value="KYF37841.1"/>
    <property type="molecule type" value="Genomic_DNA"/>
</dbReference>
<dbReference type="Proteomes" id="UP000075442">
    <property type="component" value="Unassembled WGS sequence"/>
</dbReference>
<sequence length="214" mass="23022">MSKKEININNYNDDDAIQVLEGLDAVRKRPGMYIGSTDGAGLHHLVWEIVDNAVDEALSGFGDRIDVTINKDGSLTVQDHGRGMPTGMHAMGIPTVEVIFTILHAGGKFGQGGYKTSGGLHGVGSSVVNALSSWLEVEITRDGAIYKQRFENGGKPVTTLKKIGTAPKSKTGTKVTFMPDATIFSTTDFKYNTISERLNESAFLLKKCDLVSNG</sequence>
<dbReference type="SUPFAM" id="SSF55874">
    <property type="entry name" value="ATPase domain of HSP90 chaperone/DNA topoisomerase II/histidine kinase"/>
    <property type="match status" value="1"/>
</dbReference>
<dbReference type="InterPro" id="IPR001241">
    <property type="entry name" value="Topo_IIA"/>
</dbReference>
<keyword evidence="3" id="KW-0238">DNA-binding</keyword>
<dbReference type="EC" id="5.6.2.2" evidence="2"/>
<evidence type="ECO:0000256" key="4">
    <source>
        <dbReference type="ARBA" id="ARBA00023235"/>
    </source>
</evidence>
<dbReference type="CDD" id="cd16928">
    <property type="entry name" value="HATPase_GyrB-like"/>
    <property type="match status" value="1"/>
</dbReference>
<comment type="caution">
    <text evidence="6">The sequence shown here is derived from an EMBL/GenBank/DDBJ whole genome shotgun (WGS) entry which is preliminary data.</text>
</comment>
<accession>A0A150NWJ9</accession>
<evidence type="ECO:0000256" key="3">
    <source>
        <dbReference type="ARBA" id="ARBA00023125"/>
    </source>
</evidence>
<proteinExistence type="predicted"/>
<dbReference type="GO" id="GO:0006265">
    <property type="term" value="P:DNA topological change"/>
    <property type="evidence" value="ECO:0007669"/>
    <property type="project" value="InterPro"/>
</dbReference>
<protein>
    <recommendedName>
        <fullName evidence="2">DNA topoisomerase (ATP-hydrolyzing)</fullName>
        <ecNumber evidence="2">5.6.2.2</ecNumber>
    </recommendedName>
</protein>
<comment type="catalytic activity">
    <reaction evidence="1">
        <text>ATP-dependent breakage, passage and rejoining of double-stranded DNA.</text>
        <dbReference type="EC" id="5.6.2.2"/>
    </reaction>
</comment>
<keyword evidence="4 6" id="KW-0413">Isomerase</keyword>
<dbReference type="Gene3D" id="3.30.565.10">
    <property type="entry name" value="Histidine kinase-like ATPase, C-terminal domain"/>
    <property type="match status" value="1"/>
</dbReference>
<dbReference type="GO" id="GO:0003918">
    <property type="term" value="F:DNA topoisomerase type II (double strand cut, ATP-hydrolyzing) activity"/>
    <property type="evidence" value="ECO:0007669"/>
    <property type="project" value="UniProtKB-EC"/>
</dbReference>
<dbReference type="PANTHER" id="PTHR45866:SF12">
    <property type="entry name" value="DNA TOPOISOMERASE 4 SUBUNIT B"/>
    <property type="match status" value="1"/>
</dbReference>
<evidence type="ECO:0000313" key="7">
    <source>
        <dbReference type="Proteomes" id="UP000075442"/>
    </source>
</evidence>
<dbReference type="PATRIC" id="fig|28037.235.peg.528"/>
<dbReference type="PRINTS" id="PR00418">
    <property type="entry name" value="TPI2FAMILY"/>
</dbReference>
<dbReference type="InterPro" id="IPR036890">
    <property type="entry name" value="HATPase_C_sf"/>
</dbReference>
<dbReference type="FunFam" id="3.30.565.10:FF:000002">
    <property type="entry name" value="DNA gyrase subunit B"/>
    <property type="match status" value="1"/>
</dbReference>
<reference evidence="6 7" key="1">
    <citation type="submission" date="2016-01" db="EMBL/GenBank/DDBJ databases">
        <title>Highly variable Streptococcus oralis 1 are common among viridans streptococci isolated from primates.</title>
        <authorList>
            <person name="Denapaite D."/>
            <person name="Rieger M."/>
            <person name="Koendgen S."/>
            <person name="Brueckner R."/>
            <person name="Ochigava I."/>
            <person name="Kappeler P."/>
            <person name="Maetz-Rensing K."/>
            <person name="Leendertz F."/>
        </authorList>
    </citation>
    <scope>NUCLEOTIDE SEQUENCE [LARGE SCALE GENOMIC DNA]</scope>
    <source>
        <strain evidence="6 7">M3-1</strain>
    </source>
</reference>
<evidence type="ECO:0000313" key="6">
    <source>
        <dbReference type="EMBL" id="KYF37841.1"/>
    </source>
</evidence>
<dbReference type="GO" id="GO:0003677">
    <property type="term" value="F:DNA binding"/>
    <property type="evidence" value="ECO:0007669"/>
    <property type="project" value="UniProtKB-KW"/>
</dbReference>
<dbReference type="InterPro" id="IPR003594">
    <property type="entry name" value="HATPase_dom"/>
</dbReference>
<dbReference type="PANTHER" id="PTHR45866">
    <property type="entry name" value="DNA GYRASE/TOPOISOMERASE SUBUNIT B"/>
    <property type="match status" value="1"/>
</dbReference>
<dbReference type="Pfam" id="PF02518">
    <property type="entry name" value="HATPase_c"/>
    <property type="match status" value="1"/>
</dbReference>
<feature type="domain" description="Histidine kinase/HSP90-like ATPase" evidence="5">
    <location>
        <begin position="37"/>
        <end position="183"/>
    </location>
</feature>
<gene>
    <name evidence="6" type="ORF">SMIM3I_01268</name>
</gene>
<dbReference type="SMART" id="SM00387">
    <property type="entry name" value="HATPase_c"/>
    <property type="match status" value="1"/>
</dbReference>
<dbReference type="SMART" id="SM00433">
    <property type="entry name" value="TOP2c"/>
    <property type="match status" value="1"/>
</dbReference>
<evidence type="ECO:0000259" key="5">
    <source>
        <dbReference type="SMART" id="SM00387"/>
    </source>
</evidence>